<feature type="region of interest" description="Disordered" evidence="1">
    <location>
        <begin position="158"/>
        <end position="199"/>
    </location>
</feature>
<dbReference type="Proteomes" id="UP000320496">
    <property type="component" value="Chromosome"/>
</dbReference>
<evidence type="ECO:0000313" key="3">
    <source>
        <dbReference type="Proteomes" id="UP000320496"/>
    </source>
</evidence>
<feature type="compositionally biased region" description="Polar residues" evidence="1">
    <location>
        <begin position="158"/>
        <end position="167"/>
    </location>
</feature>
<organism evidence="2 3">
    <name type="scientific">Maioricimonas rarisocia</name>
    <dbReference type="NCBI Taxonomy" id="2528026"/>
    <lineage>
        <taxon>Bacteria</taxon>
        <taxon>Pseudomonadati</taxon>
        <taxon>Planctomycetota</taxon>
        <taxon>Planctomycetia</taxon>
        <taxon>Planctomycetales</taxon>
        <taxon>Planctomycetaceae</taxon>
        <taxon>Maioricimonas</taxon>
    </lineage>
</organism>
<protein>
    <submittedName>
        <fullName evidence="2">Uncharacterized protein</fullName>
    </submittedName>
</protein>
<accession>A0A517ZCS3</accession>
<dbReference type="AlphaFoldDB" id="A0A517ZCS3"/>
<keyword evidence="3" id="KW-1185">Reference proteome</keyword>
<dbReference type="EMBL" id="CP036275">
    <property type="protein sequence ID" value="QDU40296.1"/>
    <property type="molecule type" value="Genomic_DNA"/>
</dbReference>
<proteinExistence type="predicted"/>
<evidence type="ECO:0000256" key="1">
    <source>
        <dbReference type="SAM" id="MobiDB-lite"/>
    </source>
</evidence>
<sequence>MWNTVVCRAAARQGRFRSGGVAGKPVLSTLVSGGRSRSRAPVGFRWDWRHDTRTTLSHVDVTVHKTGMKIVCRMMAARLDVLTESLTGPMLRRHAGDQPIPERVIMGTGQAAVWTASFVTTGSGLAGDPRGTVRTDRIRGRNRHVPRGVWRRTAVATNQCHDPNQGRTAPADHPVPPKFRSQNASRRHPEAGRTEPSREEFRRTILADISVDRLRRLCRF</sequence>
<gene>
    <name evidence="2" type="ORF">Mal4_46520</name>
</gene>
<dbReference type="KEGG" id="mri:Mal4_46520"/>
<feature type="compositionally biased region" description="Basic and acidic residues" evidence="1">
    <location>
        <begin position="187"/>
        <end position="199"/>
    </location>
</feature>
<evidence type="ECO:0000313" key="2">
    <source>
        <dbReference type="EMBL" id="QDU40296.1"/>
    </source>
</evidence>
<reference evidence="2 3" key="1">
    <citation type="submission" date="2019-02" db="EMBL/GenBank/DDBJ databases">
        <title>Deep-cultivation of Planctomycetes and their phenomic and genomic characterization uncovers novel biology.</title>
        <authorList>
            <person name="Wiegand S."/>
            <person name="Jogler M."/>
            <person name="Boedeker C."/>
            <person name="Pinto D."/>
            <person name="Vollmers J."/>
            <person name="Rivas-Marin E."/>
            <person name="Kohn T."/>
            <person name="Peeters S.H."/>
            <person name="Heuer A."/>
            <person name="Rast P."/>
            <person name="Oberbeckmann S."/>
            <person name="Bunk B."/>
            <person name="Jeske O."/>
            <person name="Meyerdierks A."/>
            <person name="Storesund J.E."/>
            <person name="Kallscheuer N."/>
            <person name="Luecker S."/>
            <person name="Lage O.M."/>
            <person name="Pohl T."/>
            <person name="Merkel B.J."/>
            <person name="Hornburger P."/>
            <person name="Mueller R.-W."/>
            <person name="Bruemmer F."/>
            <person name="Labrenz M."/>
            <person name="Spormann A.M."/>
            <person name="Op den Camp H."/>
            <person name="Overmann J."/>
            <person name="Amann R."/>
            <person name="Jetten M.S.M."/>
            <person name="Mascher T."/>
            <person name="Medema M.H."/>
            <person name="Devos D.P."/>
            <person name="Kaster A.-K."/>
            <person name="Ovreas L."/>
            <person name="Rohde M."/>
            <person name="Galperin M.Y."/>
            <person name="Jogler C."/>
        </authorList>
    </citation>
    <scope>NUCLEOTIDE SEQUENCE [LARGE SCALE GENOMIC DNA]</scope>
    <source>
        <strain evidence="2 3">Mal4</strain>
    </source>
</reference>
<name>A0A517ZCS3_9PLAN</name>